<keyword evidence="2" id="KW-0201">Cytochrome c-type biogenesis</keyword>
<reference evidence="6 7" key="1">
    <citation type="submission" date="2018-07" db="EMBL/GenBank/DDBJ databases">
        <title>Genome sequencing of Runella.</title>
        <authorList>
            <person name="Baek M.-G."/>
            <person name="Yi H."/>
        </authorList>
    </citation>
    <scope>NUCLEOTIDE SEQUENCE [LARGE SCALE GENOMIC DNA]</scope>
    <source>
        <strain evidence="6 7">HYN0085</strain>
    </source>
</reference>
<evidence type="ECO:0000313" key="6">
    <source>
        <dbReference type="EMBL" id="AXE19349.1"/>
    </source>
</evidence>
<proteinExistence type="predicted"/>
<dbReference type="KEGG" id="run:DR864_17150"/>
<dbReference type="AlphaFoldDB" id="A0A344TL28"/>
<dbReference type="PANTHER" id="PTHR42852:SF6">
    <property type="entry name" value="THIOL:DISULFIDE INTERCHANGE PROTEIN DSBE"/>
    <property type="match status" value="1"/>
</dbReference>
<dbReference type="Gene3D" id="3.40.30.10">
    <property type="entry name" value="Glutaredoxin"/>
    <property type="match status" value="1"/>
</dbReference>
<evidence type="ECO:0000256" key="2">
    <source>
        <dbReference type="ARBA" id="ARBA00022748"/>
    </source>
</evidence>
<dbReference type="CDD" id="cd02966">
    <property type="entry name" value="TlpA_like_family"/>
    <property type="match status" value="1"/>
</dbReference>
<dbReference type="PROSITE" id="PS51352">
    <property type="entry name" value="THIOREDOXIN_2"/>
    <property type="match status" value="1"/>
</dbReference>
<evidence type="ECO:0000256" key="3">
    <source>
        <dbReference type="ARBA" id="ARBA00023157"/>
    </source>
</evidence>
<sequence>MIKSIGLLGIWLFFGHQVIQAQEVSVVKWKEIQDILSQSSDTTYIVNFWATWCKPCVAELPHFEEVQKNYKDRNVKVIMVSMDFAKDLTVRVIPFVSQHQLTGKVWLLNEPDANNWIDKISTEWSGAIPATLIVNNQKKKKVFFEQKLDYDRLVKELSDFL</sequence>
<protein>
    <submittedName>
        <fullName evidence="6">TlpA family protein disulfide reductase</fullName>
    </submittedName>
</protein>
<keyword evidence="3" id="KW-1015">Disulfide bond</keyword>
<dbReference type="GO" id="GO:0016491">
    <property type="term" value="F:oxidoreductase activity"/>
    <property type="evidence" value="ECO:0007669"/>
    <property type="project" value="InterPro"/>
</dbReference>
<dbReference type="Proteomes" id="UP000251993">
    <property type="component" value="Chromosome"/>
</dbReference>
<dbReference type="Pfam" id="PF00578">
    <property type="entry name" value="AhpC-TSA"/>
    <property type="match status" value="1"/>
</dbReference>
<keyword evidence="4" id="KW-0676">Redox-active center</keyword>
<evidence type="ECO:0000259" key="5">
    <source>
        <dbReference type="PROSITE" id="PS51352"/>
    </source>
</evidence>
<keyword evidence="7" id="KW-1185">Reference proteome</keyword>
<feature type="domain" description="Thioredoxin" evidence="5">
    <location>
        <begin position="12"/>
        <end position="161"/>
    </location>
</feature>
<evidence type="ECO:0000313" key="7">
    <source>
        <dbReference type="Proteomes" id="UP000251993"/>
    </source>
</evidence>
<dbReference type="InterPro" id="IPR050553">
    <property type="entry name" value="Thioredoxin_ResA/DsbE_sf"/>
</dbReference>
<accession>A0A344TL28</accession>
<dbReference type="OrthoDB" id="6399635at2"/>
<evidence type="ECO:0000256" key="1">
    <source>
        <dbReference type="ARBA" id="ARBA00004196"/>
    </source>
</evidence>
<dbReference type="InterPro" id="IPR013766">
    <property type="entry name" value="Thioredoxin_domain"/>
</dbReference>
<dbReference type="SUPFAM" id="SSF52833">
    <property type="entry name" value="Thioredoxin-like"/>
    <property type="match status" value="1"/>
</dbReference>
<dbReference type="GO" id="GO:0016209">
    <property type="term" value="F:antioxidant activity"/>
    <property type="evidence" value="ECO:0007669"/>
    <property type="project" value="InterPro"/>
</dbReference>
<name>A0A344TL28_9BACT</name>
<evidence type="ECO:0000256" key="4">
    <source>
        <dbReference type="ARBA" id="ARBA00023284"/>
    </source>
</evidence>
<comment type="subcellular location">
    <subcellularLocation>
        <location evidence="1">Cell envelope</location>
    </subcellularLocation>
</comment>
<organism evidence="6 7">
    <name type="scientific">Runella rosea</name>
    <dbReference type="NCBI Taxonomy" id="2259595"/>
    <lineage>
        <taxon>Bacteria</taxon>
        <taxon>Pseudomonadati</taxon>
        <taxon>Bacteroidota</taxon>
        <taxon>Cytophagia</taxon>
        <taxon>Cytophagales</taxon>
        <taxon>Spirosomataceae</taxon>
        <taxon>Runella</taxon>
    </lineage>
</organism>
<dbReference type="InterPro" id="IPR000866">
    <property type="entry name" value="AhpC/TSA"/>
</dbReference>
<dbReference type="RefSeq" id="WP_114068132.1">
    <property type="nucleotide sequence ID" value="NZ_CP030850.1"/>
</dbReference>
<gene>
    <name evidence="6" type="ORF">DR864_17150</name>
</gene>
<dbReference type="EMBL" id="CP030850">
    <property type="protein sequence ID" value="AXE19349.1"/>
    <property type="molecule type" value="Genomic_DNA"/>
</dbReference>
<dbReference type="GO" id="GO:0017004">
    <property type="term" value="P:cytochrome complex assembly"/>
    <property type="evidence" value="ECO:0007669"/>
    <property type="project" value="UniProtKB-KW"/>
</dbReference>
<dbReference type="GO" id="GO:0030313">
    <property type="term" value="C:cell envelope"/>
    <property type="evidence" value="ECO:0007669"/>
    <property type="project" value="UniProtKB-SubCell"/>
</dbReference>
<dbReference type="PANTHER" id="PTHR42852">
    <property type="entry name" value="THIOL:DISULFIDE INTERCHANGE PROTEIN DSBE"/>
    <property type="match status" value="1"/>
</dbReference>
<dbReference type="InterPro" id="IPR036249">
    <property type="entry name" value="Thioredoxin-like_sf"/>
</dbReference>